<reference evidence="1 2" key="1">
    <citation type="submission" date="2022-09" db="EMBL/GenBank/DDBJ databases">
        <authorList>
            <person name="Palmer J.M."/>
        </authorList>
    </citation>
    <scope>NUCLEOTIDE SEQUENCE [LARGE SCALE GENOMIC DNA]</scope>
    <source>
        <strain evidence="1 2">DSM 7382</strain>
    </source>
</reference>
<dbReference type="AlphaFoldDB" id="A0AAW0FK03"/>
<evidence type="ECO:0000313" key="2">
    <source>
        <dbReference type="Proteomes" id="UP001385951"/>
    </source>
</evidence>
<sequence>YNTVSSPNDSKPYSYAFAIPQDSGPKMSVMGSVGSNKDHHAAKINFPICQLPVNEE</sequence>
<proteinExistence type="predicted"/>
<feature type="non-terminal residue" evidence="1">
    <location>
        <position position="56"/>
    </location>
</feature>
<dbReference type="Proteomes" id="UP001385951">
    <property type="component" value="Unassembled WGS sequence"/>
</dbReference>
<organism evidence="1 2">
    <name type="scientific">Cerrena zonata</name>
    <dbReference type="NCBI Taxonomy" id="2478898"/>
    <lineage>
        <taxon>Eukaryota</taxon>
        <taxon>Fungi</taxon>
        <taxon>Dikarya</taxon>
        <taxon>Basidiomycota</taxon>
        <taxon>Agaricomycotina</taxon>
        <taxon>Agaricomycetes</taxon>
        <taxon>Polyporales</taxon>
        <taxon>Cerrenaceae</taxon>
        <taxon>Cerrena</taxon>
    </lineage>
</organism>
<gene>
    <name evidence="1" type="ORF">QCA50_017048</name>
</gene>
<evidence type="ECO:0000313" key="1">
    <source>
        <dbReference type="EMBL" id="KAK7679889.1"/>
    </source>
</evidence>
<protein>
    <submittedName>
        <fullName evidence="1">Uncharacterized protein</fullName>
    </submittedName>
</protein>
<comment type="caution">
    <text evidence="1">The sequence shown here is derived from an EMBL/GenBank/DDBJ whole genome shotgun (WGS) entry which is preliminary data.</text>
</comment>
<feature type="non-terminal residue" evidence="1">
    <location>
        <position position="1"/>
    </location>
</feature>
<keyword evidence="2" id="KW-1185">Reference proteome</keyword>
<name>A0AAW0FK03_9APHY</name>
<accession>A0AAW0FK03</accession>
<dbReference type="EMBL" id="JASBNA010000054">
    <property type="protein sequence ID" value="KAK7679889.1"/>
    <property type="molecule type" value="Genomic_DNA"/>
</dbReference>